<evidence type="ECO:0000256" key="3">
    <source>
        <dbReference type="ARBA" id="ARBA00023054"/>
    </source>
</evidence>
<evidence type="ECO:0000256" key="4">
    <source>
        <dbReference type="ARBA" id="ARBA00023212"/>
    </source>
</evidence>
<dbReference type="STRING" id="307507.A0A2V0NWP6"/>
<keyword evidence="2" id="KW-0963">Cytoplasm</keyword>
<dbReference type="InterPro" id="IPR038558">
    <property type="entry name" value="SAS-6_N_sf"/>
</dbReference>
<accession>A0A2V0NWP6</accession>
<reference evidence="10 11" key="1">
    <citation type="journal article" date="2018" name="Sci. Rep.">
        <title>Raphidocelis subcapitata (=Pseudokirchneriella subcapitata) provides an insight into genome evolution and environmental adaptations in the Sphaeropleales.</title>
        <authorList>
            <person name="Suzuki S."/>
            <person name="Yamaguchi H."/>
            <person name="Nakajima N."/>
            <person name="Kawachi M."/>
        </authorList>
    </citation>
    <scope>NUCLEOTIDE SEQUENCE [LARGE SCALE GENOMIC DNA]</scope>
    <source>
        <strain evidence="10 11">NIES-35</strain>
    </source>
</reference>
<evidence type="ECO:0000313" key="11">
    <source>
        <dbReference type="Proteomes" id="UP000247498"/>
    </source>
</evidence>
<dbReference type="InterPro" id="IPR032396">
    <property type="entry name" value="SAS-6_N"/>
</dbReference>
<feature type="coiled-coil region" evidence="6">
    <location>
        <begin position="184"/>
        <end position="262"/>
    </location>
</feature>
<dbReference type="PANTHER" id="PTHR44281:SF2">
    <property type="entry name" value="SPINDLE ASSEMBLY ABNORMAL PROTEIN 6 HOMOLOG"/>
    <property type="match status" value="1"/>
</dbReference>
<evidence type="ECO:0000256" key="6">
    <source>
        <dbReference type="SAM" id="Coils"/>
    </source>
</evidence>
<dbReference type="Pfam" id="PF16531">
    <property type="entry name" value="SAS-6_N"/>
    <property type="match status" value="1"/>
</dbReference>
<dbReference type="CDD" id="cd10142">
    <property type="entry name" value="HD_SAS6_N"/>
    <property type="match status" value="1"/>
</dbReference>
<feature type="compositionally biased region" description="Polar residues" evidence="7">
    <location>
        <begin position="562"/>
        <end position="573"/>
    </location>
</feature>
<dbReference type="EMBL" id="BDRX01000022">
    <property type="protein sequence ID" value="GBF91102.1"/>
    <property type="molecule type" value="Genomic_DNA"/>
</dbReference>
<feature type="region of interest" description="Disordered" evidence="7">
    <location>
        <begin position="456"/>
        <end position="476"/>
    </location>
</feature>
<dbReference type="Gene3D" id="2.170.210.20">
    <property type="entry name" value="Spindle assembly abnormal protein 6, N-terminal domain"/>
    <property type="match status" value="1"/>
</dbReference>
<dbReference type="Proteomes" id="UP000247498">
    <property type="component" value="Unassembled WGS sequence"/>
</dbReference>
<feature type="region of interest" description="Disordered" evidence="7">
    <location>
        <begin position="540"/>
        <end position="594"/>
    </location>
</feature>
<keyword evidence="11" id="KW-1185">Reference proteome</keyword>
<evidence type="ECO:0000256" key="5">
    <source>
        <dbReference type="ARBA" id="ARBA00023306"/>
    </source>
</evidence>
<feature type="domain" description="Spindle assembly abnormal protein 6 N-terminal" evidence="8">
    <location>
        <begin position="23"/>
        <end position="154"/>
    </location>
</feature>
<dbReference type="AlphaFoldDB" id="A0A2V0NWP6"/>
<feature type="domain" description="Sas-6-like oligomerization" evidence="9">
    <location>
        <begin position="183"/>
        <end position="247"/>
    </location>
</feature>
<evidence type="ECO:0000259" key="8">
    <source>
        <dbReference type="Pfam" id="PF16531"/>
    </source>
</evidence>
<comment type="caution">
    <text evidence="10">The sequence shown here is derived from an EMBL/GenBank/DDBJ whole genome shotgun (WGS) entry which is preliminary data.</text>
</comment>
<evidence type="ECO:0000259" key="9">
    <source>
        <dbReference type="Pfam" id="PF22331"/>
    </source>
</evidence>
<comment type="subcellular location">
    <subcellularLocation>
        <location evidence="1">Cytoplasm</location>
        <location evidence="1">Cytoskeleton</location>
        <location evidence="1">Microtubule organizing center</location>
        <location evidence="1">Centrosome</location>
    </subcellularLocation>
</comment>
<name>A0A2V0NWP6_9CHLO</name>
<dbReference type="PANTHER" id="PTHR44281">
    <property type="entry name" value="SPINDLE ASSEMBLY ABNORMAL PROTEIN 6 HOMOLOG"/>
    <property type="match status" value="1"/>
</dbReference>
<gene>
    <name evidence="10" type="ORF">Rsub_04771</name>
</gene>
<sequence>MTPFKDDDLRGPTGFDLQTASTLYWKAIPVLLKQHDREDQVEQLTFRILSGVTRQNHNLRVLRIHASSEDDPFFLHTLEVSEEDFQGLKADQGILVDFGSFPGKIISLLERCLASQTADMPRFQAVLTTKAGDSVLKVVETNDFKQLPHITLTFRPGNDTAVKQFLAFRLGEVRADCSQLSEVLAQTQSERESTRASLADVQQQLSALQQRHAQQTMQLEAQLREQAAAAAEERLRERGELKAQMEREVEDAERRGAEAAAALGARLSELDGDNRALREAKYGLDSQVSELTHKLAAAQGAARSLDAEVESLRASSKAAAAERHDLEIRVADARAKMLALDEKAQAQAAVVAQQQARLGDLEASARQWEERCGELREALAAHEARLRESAAEVLRGNSIIEKLQSDLRLSRDKLKRKQAIIVRQEEEVSAKEGALAAAQREAQQLQLSLESARQEASGLSADNSALRSKLDDSRHQLQSNEQMIRWLNQQVTDAQLHGGGGGGAGGGYGRYQFRPAGPVASAPLGGGGGGALGLLPSAGGGYRASSSPSPGSVTAGARLGASSATKHVPTSQPRHPGGAAGSQGLSPGAAGGGGGGAGLSQFVYS</sequence>
<evidence type="ECO:0000256" key="1">
    <source>
        <dbReference type="ARBA" id="ARBA00004300"/>
    </source>
</evidence>
<keyword evidence="4" id="KW-0206">Cytoskeleton</keyword>
<organism evidence="10 11">
    <name type="scientific">Raphidocelis subcapitata</name>
    <dbReference type="NCBI Taxonomy" id="307507"/>
    <lineage>
        <taxon>Eukaryota</taxon>
        <taxon>Viridiplantae</taxon>
        <taxon>Chlorophyta</taxon>
        <taxon>core chlorophytes</taxon>
        <taxon>Chlorophyceae</taxon>
        <taxon>CS clade</taxon>
        <taxon>Sphaeropleales</taxon>
        <taxon>Selenastraceae</taxon>
        <taxon>Raphidocelis</taxon>
    </lineage>
</organism>
<proteinExistence type="predicted"/>
<keyword evidence="5" id="KW-0131">Cell cycle</keyword>
<dbReference type="InterPro" id="IPR054755">
    <property type="entry name" value="Sas-6-like_oligomerization"/>
</dbReference>
<keyword evidence="3 6" id="KW-0175">Coiled coil</keyword>
<evidence type="ECO:0000256" key="2">
    <source>
        <dbReference type="ARBA" id="ARBA00022490"/>
    </source>
</evidence>
<dbReference type="OrthoDB" id="49058at2759"/>
<dbReference type="InParanoid" id="A0A2V0NWP6"/>
<evidence type="ECO:0000256" key="7">
    <source>
        <dbReference type="SAM" id="MobiDB-lite"/>
    </source>
</evidence>
<dbReference type="Pfam" id="PF22331">
    <property type="entry name" value="Sas-6-like_oligomerization"/>
    <property type="match status" value="1"/>
</dbReference>
<protein>
    <submittedName>
        <fullName evidence="10">Uncharacterized protein</fullName>
    </submittedName>
</protein>
<evidence type="ECO:0000313" key="10">
    <source>
        <dbReference type="EMBL" id="GBF91102.1"/>
    </source>
</evidence>
<dbReference type="Gene3D" id="1.10.287.1490">
    <property type="match status" value="1"/>
</dbReference>